<evidence type="ECO:0000259" key="2">
    <source>
        <dbReference type="PROSITE" id="PS51702"/>
    </source>
</evidence>
<comment type="caution">
    <text evidence="3">The sequence shown here is derived from an EMBL/GenBank/DDBJ whole genome shotgun (WGS) entry which is preliminary data.</text>
</comment>
<name>A0ABR3JUA7_9AGAR</name>
<dbReference type="EMBL" id="JASNQZ010000003">
    <property type="protein sequence ID" value="KAL0958853.1"/>
    <property type="molecule type" value="Genomic_DNA"/>
</dbReference>
<protein>
    <recommendedName>
        <fullName evidence="2">HTH Mu-type domain-containing protein</fullName>
    </recommendedName>
</protein>
<feature type="domain" description="HTH Mu-type" evidence="2">
    <location>
        <begin position="1"/>
        <end position="30"/>
    </location>
</feature>
<accession>A0ABR3JUA7</accession>
<evidence type="ECO:0000256" key="1">
    <source>
        <dbReference type="SAM" id="MobiDB-lite"/>
    </source>
</evidence>
<reference evidence="4" key="1">
    <citation type="submission" date="2024-06" db="EMBL/GenBank/DDBJ databases">
        <title>Multi-omics analyses provide insights into the biosynthesis of the anticancer antibiotic pleurotin in Hohenbuehelia grisea.</title>
        <authorList>
            <person name="Weaver J.A."/>
            <person name="Alberti F."/>
        </authorList>
    </citation>
    <scope>NUCLEOTIDE SEQUENCE [LARGE SCALE GENOMIC DNA]</scope>
    <source>
        <strain evidence="4">T-177</strain>
    </source>
</reference>
<sequence length="281" mass="31092">MEYHANIAADLAVLPVSQLESLRFKANQIVESILSLQATLLGGPPNAMPTWPDILSKYNIILSQTHSLSTSLLHPIQSSQQQNQQQRPTNPFAAIALHPPEYLPDAELKSLIFPLIATVQSESVRKRESSTIWRLSKHLSTRGTPCVLGRVPPAPLPFGGEPTKPEYEDVLAECTTIREEHDRRVDRAVRAVNMLREQFDWKQRVQVEVEEPDELDWDPRMGMPEQTEETQQDGMDSDGDGGSSDEDEVEGALVTDGGHTPASSQTLGSYPVDGTTTMDIS</sequence>
<gene>
    <name evidence="3" type="ORF">HGRIS_014172</name>
</gene>
<dbReference type="Proteomes" id="UP001556367">
    <property type="component" value="Unassembled WGS sequence"/>
</dbReference>
<evidence type="ECO:0000313" key="4">
    <source>
        <dbReference type="Proteomes" id="UP001556367"/>
    </source>
</evidence>
<feature type="compositionally biased region" description="Acidic residues" evidence="1">
    <location>
        <begin position="226"/>
        <end position="250"/>
    </location>
</feature>
<feature type="compositionally biased region" description="Polar residues" evidence="1">
    <location>
        <begin position="261"/>
        <end position="281"/>
    </location>
</feature>
<keyword evidence="4" id="KW-1185">Reference proteome</keyword>
<dbReference type="InterPro" id="IPR003314">
    <property type="entry name" value="Mu-type_HTH"/>
</dbReference>
<feature type="region of interest" description="Disordered" evidence="1">
    <location>
        <begin position="210"/>
        <end position="281"/>
    </location>
</feature>
<evidence type="ECO:0000313" key="3">
    <source>
        <dbReference type="EMBL" id="KAL0958853.1"/>
    </source>
</evidence>
<proteinExistence type="predicted"/>
<dbReference type="Gene3D" id="1.20.58.1710">
    <property type="match status" value="1"/>
</dbReference>
<dbReference type="PROSITE" id="PS51702">
    <property type="entry name" value="HTH_MU"/>
    <property type="match status" value="1"/>
</dbReference>
<organism evidence="3 4">
    <name type="scientific">Hohenbuehelia grisea</name>
    <dbReference type="NCBI Taxonomy" id="104357"/>
    <lineage>
        <taxon>Eukaryota</taxon>
        <taxon>Fungi</taxon>
        <taxon>Dikarya</taxon>
        <taxon>Basidiomycota</taxon>
        <taxon>Agaricomycotina</taxon>
        <taxon>Agaricomycetes</taxon>
        <taxon>Agaricomycetidae</taxon>
        <taxon>Agaricales</taxon>
        <taxon>Pleurotineae</taxon>
        <taxon>Pleurotaceae</taxon>
        <taxon>Hohenbuehelia</taxon>
    </lineage>
</organism>